<dbReference type="SUPFAM" id="SSF53800">
    <property type="entry name" value="Chelatase"/>
    <property type="match status" value="1"/>
</dbReference>
<dbReference type="Pfam" id="PF01903">
    <property type="entry name" value="CbiX"/>
    <property type="match status" value="2"/>
</dbReference>
<dbReference type="Proteomes" id="UP000078454">
    <property type="component" value="Unassembled WGS sequence"/>
</dbReference>
<sequence length="260" mass="28996">MSKYGVLVISHGSRDEGWVQLVEDAVNAVRMPDAMPIYASYLELVEGRLIQDGIYSLEAQGVTDIIVVPLFVSSGSTHIDEISYALGVIPEPVLETDMELLDIRARIHFTSPIDDHPDIAAILYGKIAELSVSPQEEILLLVGHGSKEEGFHQKWRQGLTQLAERVKVLGGFAEADIAMLLPDQLAEKMAWWAREKPTYKVIIAPLFLSEGYFTQKVIPSRLEGLTYKYHGRALLPSPQISKWMEGQIASVFPYDEQGMT</sequence>
<evidence type="ECO:0000313" key="3">
    <source>
        <dbReference type="EMBL" id="OAS13362.1"/>
    </source>
</evidence>
<dbReference type="InterPro" id="IPR002762">
    <property type="entry name" value="CbiX-like"/>
</dbReference>
<keyword evidence="1" id="KW-0479">Metal-binding</keyword>
<dbReference type="GO" id="GO:0046872">
    <property type="term" value="F:metal ion binding"/>
    <property type="evidence" value="ECO:0007669"/>
    <property type="project" value="UniProtKB-KW"/>
</dbReference>
<dbReference type="PANTHER" id="PTHR33542:SF3">
    <property type="entry name" value="SIROHYDROCHLORIN FERROCHELATASE, CHLOROPLASTIC"/>
    <property type="match status" value="1"/>
</dbReference>
<keyword evidence="4" id="KW-1185">Reference proteome</keyword>
<dbReference type="GO" id="GO:0016829">
    <property type="term" value="F:lyase activity"/>
    <property type="evidence" value="ECO:0007669"/>
    <property type="project" value="UniProtKB-KW"/>
</dbReference>
<dbReference type="EMBL" id="LYPB01000094">
    <property type="protein sequence ID" value="OAS13362.1"/>
    <property type="molecule type" value="Genomic_DNA"/>
</dbReference>
<keyword evidence="2" id="KW-0456">Lyase</keyword>
<dbReference type="RefSeq" id="WP_068671283.1">
    <property type="nucleotide sequence ID" value="NZ_LYPB01000094.1"/>
</dbReference>
<evidence type="ECO:0000256" key="1">
    <source>
        <dbReference type="ARBA" id="ARBA00022723"/>
    </source>
</evidence>
<dbReference type="STRING" id="1850517.A8708_16030"/>
<dbReference type="InterPro" id="IPR050963">
    <property type="entry name" value="Sirohydro_Cobaltochel/CbiX"/>
</dbReference>
<accession>A0A197ZX08</accession>
<comment type="caution">
    <text evidence="3">The sequence shown here is derived from an EMBL/GenBank/DDBJ whole genome shotgun (WGS) entry which is preliminary data.</text>
</comment>
<protein>
    <submittedName>
        <fullName evidence="3">Cobalamin biosynthesis protein CbiX</fullName>
    </submittedName>
</protein>
<gene>
    <name evidence="3" type="ORF">A8708_16030</name>
</gene>
<evidence type="ECO:0000313" key="4">
    <source>
        <dbReference type="Proteomes" id="UP000078454"/>
    </source>
</evidence>
<organism evidence="3 4">
    <name type="scientific">Paenibacillus oryzisoli</name>
    <dbReference type="NCBI Taxonomy" id="1850517"/>
    <lineage>
        <taxon>Bacteria</taxon>
        <taxon>Bacillati</taxon>
        <taxon>Bacillota</taxon>
        <taxon>Bacilli</taxon>
        <taxon>Bacillales</taxon>
        <taxon>Paenibacillaceae</taxon>
        <taxon>Paenibacillus</taxon>
    </lineage>
</organism>
<dbReference type="CDD" id="cd03416">
    <property type="entry name" value="CbiX_SirB_N"/>
    <property type="match status" value="1"/>
</dbReference>
<reference evidence="3 4" key="1">
    <citation type="submission" date="2016-05" db="EMBL/GenBank/DDBJ databases">
        <title>Paenibacillus sp. 1ZS3-15 nov., isolated from the rhizosphere soil.</title>
        <authorList>
            <person name="Zhang X.X."/>
            <person name="Zhang J."/>
        </authorList>
    </citation>
    <scope>NUCLEOTIDE SEQUENCE [LARGE SCALE GENOMIC DNA]</scope>
    <source>
        <strain evidence="3 4">1ZS3-15</strain>
    </source>
</reference>
<proteinExistence type="predicted"/>
<dbReference type="PANTHER" id="PTHR33542">
    <property type="entry name" value="SIROHYDROCHLORIN FERROCHELATASE, CHLOROPLASTIC"/>
    <property type="match status" value="1"/>
</dbReference>
<name>A0A197ZX08_9BACL</name>
<dbReference type="Gene3D" id="3.40.50.1400">
    <property type="match status" value="2"/>
</dbReference>
<dbReference type="OrthoDB" id="1489951at2"/>
<evidence type="ECO:0000256" key="2">
    <source>
        <dbReference type="ARBA" id="ARBA00023239"/>
    </source>
</evidence>
<dbReference type="AlphaFoldDB" id="A0A197ZX08"/>